<dbReference type="EMBL" id="HBGH01017013">
    <property type="protein sequence ID" value="CAD9237321.1"/>
    <property type="molecule type" value="Transcribed_RNA"/>
</dbReference>
<name>A0A7S1TIB8_9RHOD</name>
<feature type="coiled-coil region" evidence="1">
    <location>
        <begin position="561"/>
        <end position="721"/>
    </location>
</feature>
<feature type="region of interest" description="Disordered" evidence="2">
    <location>
        <begin position="1001"/>
        <end position="1029"/>
    </location>
</feature>
<organism evidence="3">
    <name type="scientific">Compsopogon caeruleus</name>
    <dbReference type="NCBI Taxonomy" id="31354"/>
    <lineage>
        <taxon>Eukaryota</taxon>
        <taxon>Rhodophyta</taxon>
        <taxon>Compsopogonophyceae</taxon>
        <taxon>Compsopogonales</taxon>
        <taxon>Compsopogonaceae</taxon>
        <taxon>Compsopogon</taxon>
    </lineage>
</organism>
<evidence type="ECO:0000313" key="3">
    <source>
        <dbReference type="EMBL" id="CAD9237321.1"/>
    </source>
</evidence>
<dbReference type="AlphaFoldDB" id="A0A7S1TIB8"/>
<evidence type="ECO:0000256" key="1">
    <source>
        <dbReference type="SAM" id="Coils"/>
    </source>
</evidence>
<keyword evidence="1" id="KW-0175">Coiled coil</keyword>
<protein>
    <submittedName>
        <fullName evidence="3">Uncharacterized protein</fullName>
    </submittedName>
</protein>
<feature type="region of interest" description="Disordered" evidence="2">
    <location>
        <begin position="1057"/>
        <end position="1155"/>
    </location>
</feature>
<accession>A0A7S1TIB8</accession>
<reference evidence="3" key="1">
    <citation type="submission" date="2021-01" db="EMBL/GenBank/DDBJ databases">
        <authorList>
            <person name="Corre E."/>
            <person name="Pelletier E."/>
            <person name="Niang G."/>
            <person name="Scheremetjew M."/>
            <person name="Finn R."/>
            <person name="Kale V."/>
            <person name="Holt S."/>
            <person name="Cochrane G."/>
            <person name="Meng A."/>
            <person name="Brown T."/>
            <person name="Cohen L."/>
        </authorList>
    </citation>
    <scope>NUCLEOTIDE SEQUENCE</scope>
    <source>
        <strain evidence="3">SAG 36.94</strain>
    </source>
</reference>
<proteinExistence type="predicted"/>
<gene>
    <name evidence="3" type="ORF">CCAE0312_LOCUS9420</name>
</gene>
<feature type="coiled-coil region" evidence="1">
    <location>
        <begin position="163"/>
        <end position="416"/>
    </location>
</feature>
<sequence>MSEQRDSHDQDQMVRASSRISQLEGSLVDLNSFSVALHSTLVGIASRVVELASRELGGPQQAGSEWDEFGIEQVDQLKNALEALSKARSVIDHSRTLSKDLGDGHKQKILENALRMEESIENFLVQNNAFLNNRDAKFLEKLGNLQESCRTLQIQLDEKLALLETKDAEMVQLNLANNTAEKEKISLQERIDQLKSREEELVSAKESALEGARQGVDRLREEKLNLQRSLDELEEKLDLLRELTKTKDAVVEKLTLANDEIESDKRELGEEIVQLKHQQEELLSQKDLALKKFQTEADRLREDKISLERAQEELEEKMEGIREQYERDTHEQEKKFAETALHLEEARTSLAEMQVKLAGVSEALRNERNLRAQDLSNVETERQSLAASVKILEQENDNLKSEVLAILLEKNELLEKITILEEAVVTQRSANNTNIDELESLRTHFREMESRLSETLLISDELRSQISSMKLEMDTNGKERARLDNALAEAVAFSDLLQGEKVTLLEDQAKLKASNSDLELKLSSIRARLLQVLHDAGIMVDDHVDVVKSVGDLLVRAAEESEAEKQQAASLRAHVSALEEERTNREASLSAELQRAAEIQEKNDEQVAELKAYKMEFNVREEALHEMMERVLSLENDKEEADKKIASLSDELASREEASAAGAVELSNLRKRIDSLREKITQLQEGDSKIQAALEMVSVELETAKRTIEETKDSLKKCLKEDIANLQSKGMVVPDCPTELEISDAMIWYSSALELLIERIRSEGDATSQIKSLLEENERLSRKIEVAETQIASLVDERETSKQELDAVKESIIQTSSLQFEDIQRVLEEKEDDLVAAEKEITDLRRKVLFLETELLNRASAFRKEPDAQQQGRVDDEANIVDDAVKEQKTVQVQGNEPEAVESIPSEVGSDQGSDEEVVPSATGIKADDTQALATPVEGEGAAENDWSLTDDGNVLSHPQVEEKKVPQTVLDTSKEIKVEIEPAVAFAGSDSDSLVSGLGPTGSVIDVSPEASIQDPSSIIDGDESETMENGKVLVKGNEAESDRLIEQENVMTKALEAPLAQKTEKKDGQGNAGEEGVIPVEGKSDTHDVASGAVVIDPKPDSAISEAPSSAGDLVQASGELQKSARKSKASRKSNPGGGREFKGFGKKPSKQK</sequence>
<feature type="coiled-coil region" evidence="1">
    <location>
        <begin position="763"/>
        <end position="854"/>
    </location>
</feature>
<feature type="region of interest" description="Disordered" evidence="2">
    <location>
        <begin position="890"/>
        <end position="969"/>
    </location>
</feature>
<evidence type="ECO:0000256" key="2">
    <source>
        <dbReference type="SAM" id="MobiDB-lite"/>
    </source>
</evidence>